<reference evidence="2 3" key="1">
    <citation type="journal article" date="2024" name="Nat. Commun.">
        <title>Phylogenomics reveals the evolutionary origins of lichenization in chlorophyte algae.</title>
        <authorList>
            <person name="Puginier C."/>
            <person name="Libourel C."/>
            <person name="Otte J."/>
            <person name="Skaloud P."/>
            <person name="Haon M."/>
            <person name="Grisel S."/>
            <person name="Petersen M."/>
            <person name="Berrin J.G."/>
            <person name="Delaux P.M."/>
            <person name="Dal Grande F."/>
            <person name="Keller J."/>
        </authorList>
    </citation>
    <scope>NUCLEOTIDE SEQUENCE [LARGE SCALE GENOMIC DNA]</scope>
    <source>
        <strain evidence="2 3">SAG 2523</strain>
    </source>
</reference>
<keyword evidence="3" id="KW-1185">Reference proteome</keyword>
<sequence length="426" mass="46539">MANQPQAGLKQAVRLFSQSFRRKTSSPPPGSSQADDSQASTSGRSESFFFNCQTGQTEPSYGCCHLRYTQASYQARNPVRDETILVVEPKYVAAAVVTALEEGTVARDYFKKNLARELHKQLEQHPSDPVQAVECLREVMLKRFRDKHPFAPSGSALDRVQAVMAVLDLSTGKLYLTGTGGARAVVASPQPAAGEAAPVTLADVHAVDPRPGGRPGPVQRRGVTVTDLGSGSCKVILGSEGFWREVSADKAFLRLDLYDKQASTANEGNSAAHLLVYALHNIIERTARNNDPRMRSLKSVAHLKSLQKGDISNYKWGGRQPVRRLAGDVHGDMTCIVLELTNSGIACPQPGATVALAMGTPHPKGQPVKTRAAQRWGLVRMHFLEFSKASRDLTARRWHSLIQAALAQHRQQQQHQQLQAIFGPKE</sequence>
<feature type="region of interest" description="Disordered" evidence="1">
    <location>
        <begin position="18"/>
        <end position="42"/>
    </location>
</feature>
<evidence type="ECO:0000256" key="1">
    <source>
        <dbReference type="SAM" id="MobiDB-lite"/>
    </source>
</evidence>
<accession>A0AAW1T7M0</accession>
<feature type="compositionally biased region" description="Low complexity" evidence="1">
    <location>
        <begin position="31"/>
        <end position="42"/>
    </location>
</feature>
<organism evidence="2 3">
    <name type="scientific">Apatococcus fuscideae</name>
    <dbReference type="NCBI Taxonomy" id="2026836"/>
    <lineage>
        <taxon>Eukaryota</taxon>
        <taxon>Viridiplantae</taxon>
        <taxon>Chlorophyta</taxon>
        <taxon>core chlorophytes</taxon>
        <taxon>Trebouxiophyceae</taxon>
        <taxon>Chlorellales</taxon>
        <taxon>Chlorellaceae</taxon>
        <taxon>Apatococcus</taxon>
    </lineage>
</organism>
<dbReference type="EMBL" id="JALJOV010000241">
    <property type="protein sequence ID" value="KAK9865519.1"/>
    <property type="molecule type" value="Genomic_DNA"/>
</dbReference>
<comment type="caution">
    <text evidence="2">The sequence shown here is derived from an EMBL/GenBank/DDBJ whole genome shotgun (WGS) entry which is preliminary data.</text>
</comment>
<dbReference type="AlphaFoldDB" id="A0AAW1T7M0"/>
<evidence type="ECO:0000313" key="3">
    <source>
        <dbReference type="Proteomes" id="UP001485043"/>
    </source>
</evidence>
<protein>
    <submittedName>
        <fullName evidence="2">Uncharacterized protein</fullName>
    </submittedName>
</protein>
<dbReference type="Proteomes" id="UP001485043">
    <property type="component" value="Unassembled WGS sequence"/>
</dbReference>
<evidence type="ECO:0000313" key="2">
    <source>
        <dbReference type="EMBL" id="KAK9865519.1"/>
    </source>
</evidence>
<proteinExistence type="predicted"/>
<gene>
    <name evidence="2" type="ORF">WJX84_009238</name>
</gene>
<name>A0AAW1T7M0_9CHLO</name>